<comment type="caution">
    <text evidence="3">The sequence shown here is derived from an EMBL/GenBank/DDBJ whole genome shotgun (WGS) entry which is preliminary data.</text>
</comment>
<organism evidence="3 4">
    <name type="scientific">Lasiodiplodia theobromae</name>
    <dbReference type="NCBI Taxonomy" id="45133"/>
    <lineage>
        <taxon>Eukaryota</taxon>
        <taxon>Fungi</taxon>
        <taxon>Dikarya</taxon>
        <taxon>Ascomycota</taxon>
        <taxon>Pezizomycotina</taxon>
        <taxon>Dothideomycetes</taxon>
        <taxon>Dothideomycetes incertae sedis</taxon>
        <taxon>Botryosphaeriales</taxon>
        <taxon>Botryosphaeriaceae</taxon>
        <taxon>Lasiodiplodia</taxon>
    </lineage>
</organism>
<dbReference type="AlphaFoldDB" id="A0A8H7M9L0"/>
<dbReference type="Proteomes" id="UP000627934">
    <property type="component" value="Unassembled WGS sequence"/>
</dbReference>
<dbReference type="InterPro" id="IPR051397">
    <property type="entry name" value="Zn-ADH-like_protein"/>
</dbReference>
<dbReference type="Pfam" id="PF00107">
    <property type="entry name" value="ADH_zinc_N"/>
    <property type="match status" value="1"/>
</dbReference>
<dbReference type="PANTHER" id="PTHR43677:SF4">
    <property type="entry name" value="QUINONE OXIDOREDUCTASE-LIKE PROTEIN 2"/>
    <property type="match status" value="1"/>
</dbReference>
<dbReference type="SUPFAM" id="SSF50129">
    <property type="entry name" value="GroES-like"/>
    <property type="match status" value="1"/>
</dbReference>
<dbReference type="InterPro" id="IPR011032">
    <property type="entry name" value="GroES-like_sf"/>
</dbReference>
<gene>
    <name evidence="3" type="ORF">BFW01_g10176</name>
</gene>
<reference evidence="3" key="2">
    <citation type="journal article" date="2018" name="DNA Res.">
        <title>Comparative genome and transcriptome analyses reveal adaptations to opportunistic infections in woody plant degrading pathogens of Botryosphaeriaceae.</title>
        <authorList>
            <person name="Yan J.Y."/>
            <person name="Zhao W.S."/>
            <person name="Chen Z."/>
            <person name="Xing Q.K."/>
            <person name="Zhang W."/>
            <person name="Chethana K.W.T."/>
            <person name="Xue M.F."/>
            <person name="Xu J.P."/>
            <person name="Phillips A.J.L."/>
            <person name="Wang Y."/>
            <person name="Liu J.H."/>
            <person name="Liu M."/>
            <person name="Zhou Y."/>
            <person name="Jayawardena R.S."/>
            <person name="Manawasinghe I.S."/>
            <person name="Huang J.B."/>
            <person name="Qiao G.H."/>
            <person name="Fu C.Y."/>
            <person name="Guo F.F."/>
            <person name="Dissanayake A.J."/>
            <person name="Peng Y.L."/>
            <person name="Hyde K.D."/>
            <person name="Li X.H."/>
        </authorList>
    </citation>
    <scope>NUCLEOTIDE SEQUENCE</scope>
    <source>
        <strain evidence="3">CSS-01s</strain>
    </source>
</reference>
<evidence type="ECO:0000259" key="2">
    <source>
        <dbReference type="Pfam" id="PF08240"/>
    </source>
</evidence>
<dbReference type="EMBL" id="MDYX01000024">
    <property type="protein sequence ID" value="KAF9628973.1"/>
    <property type="molecule type" value="Genomic_DNA"/>
</dbReference>
<dbReference type="Gene3D" id="3.40.50.720">
    <property type="entry name" value="NAD(P)-binding Rossmann-like Domain"/>
    <property type="match status" value="1"/>
</dbReference>
<accession>A0A8H7M9L0</accession>
<evidence type="ECO:0000313" key="4">
    <source>
        <dbReference type="Proteomes" id="UP000627934"/>
    </source>
</evidence>
<dbReference type="InterPro" id="IPR013154">
    <property type="entry name" value="ADH-like_N"/>
</dbReference>
<name>A0A8H7M9L0_9PEZI</name>
<dbReference type="InterPro" id="IPR013149">
    <property type="entry name" value="ADH-like_C"/>
</dbReference>
<proteinExistence type="predicted"/>
<feature type="domain" description="Alcohol dehydrogenase-like N-terminal" evidence="2">
    <location>
        <begin position="34"/>
        <end position="147"/>
    </location>
</feature>
<evidence type="ECO:0000259" key="1">
    <source>
        <dbReference type="Pfam" id="PF00107"/>
    </source>
</evidence>
<dbReference type="Gene3D" id="3.90.180.10">
    <property type="entry name" value="Medium-chain alcohol dehydrogenases, catalytic domain"/>
    <property type="match status" value="1"/>
</dbReference>
<sequence>MESLLPPTHRALLLPSRSAPLHISTTQPTPTPTPGSAIIRILAAGILSYSGQIYTAGGGRDYAFPTPLVPGASAIGRIAAVGPDATLLTPGALVLLDVTIRARDDPDGAIMLSGIVEGSAPKLMRGEWRDSTYAEFVRMPLENCIAVDEARLCGAPGEDGGLGLGYAVEELLAVSTMAVAFGGLDDVGLRPGETVVVAPATGKFGGAAVRVALGMGARVVAMGRNEAALGELRGLGGGGRVEVVRITGDVEGETEALKKLGPIDVWFDISPPMAAGSSHLRSVMGALRRGGRVSLMGGVPADFSFNYRGLMRQNITIKGTWMYTREQYVRLLQMVTAGILPLGKKNGLNIVGKFGLEQWKEAFDAAAERSGPGESVIFVP</sequence>
<dbReference type="GO" id="GO:0016491">
    <property type="term" value="F:oxidoreductase activity"/>
    <property type="evidence" value="ECO:0007669"/>
    <property type="project" value="TreeGrafter"/>
</dbReference>
<feature type="domain" description="Alcohol dehydrogenase-like C-terminal" evidence="1">
    <location>
        <begin position="205"/>
        <end position="335"/>
    </location>
</feature>
<dbReference type="PANTHER" id="PTHR43677">
    <property type="entry name" value="SHORT-CHAIN DEHYDROGENASE/REDUCTASE"/>
    <property type="match status" value="1"/>
</dbReference>
<dbReference type="InterPro" id="IPR036291">
    <property type="entry name" value="NAD(P)-bd_dom_sf"/>
</dbReference>
<dbReference type="CDD" id="cd05188">
    <property type="entry name" value="MDR"/>
    <property type="match status" value="1"/>
</dbReference>
<protein>
    <recommendedName>
        <fullName evidence="5">Alcohol dehydrogenase-like C-terminal domain-containing protein</fullName>
    </recommendedName>
</protein>
<dbReference type="GO" id="GO:0005739">
    <property type="term" value="C:mitochondrion"/>
    <property type="evidence" value="ECO:0007669"/>
    <property type="project" value="TreeGrafter"/>
</dbReference>
<dbReference type="Pfam" id="PF08240">
    <property type="entry name" value="ADH_N"/>
    <property type="match status" value="1"/>
</dbReference>
<dbReference type="SUPFAM" id="SSF51735">
    <property type="entry name" value="NAD(P)-binding Rossmann-fold domains"/>
    <property type="match status" value="1"/>
</dbReference>
<reference evidence="3" key="1">
    <citation type="submission" date="2016-08" db="EMBL/GenBank/DDBJ databases">
        <authorList>
            <person name="Yan J."/>
        </authorList>
    </citation>
    <scope>NUCLEOTIDE SEQUENCE</scope>
    <source>
        <strain evidence="3">CSS-01s</strain>
    </source>
</reference>
<evidence type="ECO:0000313" key="3">
    <source>
        <dbReference type="EMBL" id="KAF9628973.1"/>
    </source>
</evidence>
<evidence type="ECO:0008006" key="5">
    <source>
        <dbReference type="Google" id="ProtNLM"/>
    </source>
</evidence>